<dbReference type="PANTHER" id="PTHR33371">
    <property type="entry name" value="INTERMEMBRANE PHOSPHOLIPID TRANSPORT SYSTEM BINDING PROTEIN MLAD-RELATED"/>
    <property type="match status" value="1"/>
</dbReference>
<dbReference type="AlphaFoldDB" id="A0A1B8SEZ6"/>
<name>A0A1B8SEZ6_9MYCO</name>
<dbReference type="EMBL" id="LFOE01000018">
    <property type="protein sequence ID" value="OBY31256.1"/>
    <property type="molecule type" value="Genomic_DNA"/>
</dbReference>
<sequence length="442" mass="46798">MSVTRRTAKRVAAGVLTTLGVGGAVLLFGSDHGIGRTHASAYFDSANGIYSGDEIRILGVRVGEITKITPEPERVKIDFWFDNKYRVPAEVNAVILSPSLVSARAIQLTPAYSGGPVLADNSVIPRERTVVPVEWDQFREQLQRLTKTLQPVTPGGVSTLGEFVDTAADNLRGRGPEIHETIVELSRAISALGDHSDDVFSTVKNLSILTTALRDSDDVLRHLNRNLATASSALASDPQGIANAVADLNVLAEKAGAFVAKNREPLGAVTDKTASIAEALGQSIGDVKQFLHVAPNTAQNFLNIYQPAQGTLTGALSPNNLSDPISFVCGSVQAASRRNSEQAAKLCVQYLAPIVKNRQYNWLPLGENLFVGASARPNEITFSEDWLRPDHVPDPPAPQPAPPAQAGPPAADFWAALPGQVDAAPANPEAGLTGLLLPGGAQ</sequence>
<evidence type="ECO:0000313" key="5">
    <source>
        <dbReference type="Proteomes" id="UP000092668"/>
    </source>
</evidence>
<dbReference type="RefSeq" id="WP_065288397.1">
    <property type="nucleotide sequence ID" value="NZ_LFOE01000018.1"/>
</dbReference>
<feature type="domain" description="Mce/MlaD" evidence="2">
    <location>
        <begin position="39"/>
        <end position="110"/>
    </location>
</feature>
<dbReference type="Pfam" id="PF02470">
    <property type="entry name" value="MlaD"/>
    <property type="match status" value="1"/>
</dbReference>
<accession>A0A1B8SEZ6</accession>
<evidence type="ECO:0000259" key="2">
    <source>
        <dbReference type="Pfam" id="PF02470"/>
    </source>
</evidence>
<feature type="compositionally biased region" description="Low complexity" evidence="1">
    <location>
        <begin position="431"/>
        <end position="442"/>
    </location>
</feature>
<comment type="caution">
    <text evidence="4">The sequence shown here is derived from an EMBL/GenBank/DDBJ whole genome shotgun (WGS) entry which is preliminary data.</text>
</comment>
<evidence type="ECO:0000259" key="3">
    <source>
        <dbReference type="Pfam" id="PF11887"/>
    </source>
</evidence>
<evidence type="ECO:0000256" key="1">
    <source>
        <dbReference type="SAM" id="MobiDB-lite"/>
    </source>
</evidence>
<reference evidence="4 5" key="1">
    <citation type="submission" date="2015-06" db="EMBL/GenBank/DDBJ databases">
        <title>Genome sequence of Mycobacterium kumamotonense strain Roo.</title>
        <authorList>
            <person name="Greninger A.L."/>
            <person name="Cunningham G."/>
            <person name="Miller S."/>
        </authorList>
    </citation>
    <scope>NUCLEOTIDE SEQUENCE [LARGE SCALE GENOMIC DNA]</scope>
    <source>
        <strain evidence="4 5">Roo</strain>
    </source>
</reference>
<protein>
    <submittedName>
        <fullName evidence="4">Mammalian cell entry protein</fullName>
    </submittedName>
</protein>
<feature type="region of interest" description="Disordered" evidence="1">
    <location>
        <begin position="386"/>
        <end position="442"/>
    </location>
</feature>
<evidence type="ECO:0000313" key="4">
    <source>
        <dbReference type="EMBL" id="OBY31256.1"/>
    </source>
</evidence>
<dbReference type="InterPro" id="IPR003399">
    <property type="entry name" value="Mce/MlaD"/>
</dbReference>
<dbReference type="Proteomes" id="UP000092668">
    <property type="component" value="Unassembled WGS sequence"/>
</dbReference>
<feature type="domain" description="Mammalian cell entry C-terminal" evidence="3">
    <location>
        <begin position="118"/>
        <end position="291"/>
    </location>
</feature>
<proteinExistence type="predicted"/>
<dbReference type="PATRIC" id="fig|354243.3.peg.2691"/>
<dbReference type="GO" id="GO:0005576">
    <property type="term" value="C:extracellular region"/>
    <property type="evidence" value="ECO:0007669"/>
    <property type="project" value="TreeGrafter"/>
</dbReference>
<feature type="compositionally biased region" description="Pro residues" evidence="1">
    <location>
        <begin position="394"/>
        <end position="406"/>
    </location>
</feature>
<dbReference type="Pfam" id="PF11887">
    <property type="entry name" value="Mce4_CUP1"/>
    <property type="match status" value="1"/>
</dbReference>
<dbReference type="STRING" id="354243.BST28_19975"/>
<keyword evidence="5" id="KW-1185">Reference proteome</keyword>
<dbReference type="NCBIfam" id="TIGR00996">
    <property type="entry name" value="Mtu_fam_mce"/>
    <property type="match status" value="1"/>
</dbReference>
<dbReference type="InterPro" id="IPR052336">
    <property type="entry name" value="MlaD_Phospholipid_Transporter"/>
</dbReference>
<dbReference type="InterPro" id="IPR005693">
    <property type="entry name" value="Mce"/>
</dbReference>
<organism evidence="4 5">
    <name type="scientific">Mycolicibacter kumamotonensis</name>
    <dbReference type="NCBI Taxonomy" id="354243"/>
    <lineage>
        <taxon>Bacteria</taxon>
        <taxon>Bacillati</taxon>
        <taxon>Actinomycetota</taxon>
        <taxon>Actinomycetes</taxon>
        <taxon>Mycobacteriales</taxon>
        <taxon>Mycobacteriaceae</taxon>
        <taxon>Mycolicibacter</taxon>
    </lineage>
</organism>
<gene>
    <name evidence="4" type="ORF">ACT18_13005</name>
</gene>
<dbReference type="InterPro" id="IPR024516">
    <property type="entry name" value="Mce_C"/>
</dbReference>
<dbReference type="PANTHER" id="PTHR33371:SF4">
    <property type="entry name" value="INTERMEMBRANE PHOSPHOLIPID TRANSPORT SYSTEM BINDING PROTEIN MLAD"/>
    <property type="match status" value="1"/>
</dbReference>
<dbReference type="OrthoDB" id="4516955at2"/>